<accession>A0ABQ7MSW9</accession>
<proteinExistence type="predicted"/>
<organism evidence="1 2">
    <name type="scientific">Brassica rapa subsp. trilocularis</name>
    <dbReference type="NCBI Taxonomy" id="1813537"/>
    <lineage>
        <taxon>Eukaryota</taxon>
        <taxon>Viridiplantae</taxon>
        <taxon>Streptophyta</taxon>
        <taxon>Embryophyta</taxon>
        <taxon>Tracheophyta</taxon>
        <taxon>Spermatophyta</taxon>
        <taxon>Magnoliopsida</taxon>
        <taxon>eudicotyledons</taxon>
        <taxon>Gunneridae</taxon>
        <taxon>Pentapetalae</taxon>
        <taxon>rosids</taxon>
        <taxon>malvids</taxon>
        <taxon>Brassicales</taxon>
        <taxon>Brassicaceae</taxon>
        <taxon>Brassiceae</taxon>
        <taxon>Brassica</taxon>
    </lineage>
</organism>
<sequence>MHDVEVEAPPRIHLDPLRGRGGLDPRSAALNGDCGVTCGVCGGLAPGLIVLYSEVFNFVVEWGFKRSLDSDLVSRCLSKVRLVPKGDGDSVLSKRARWITRLCGHSVSVVCACNRSSCCSVLVSEPLASHCLLGAVRDPGESVGSNVVVATYLRPVIPVRGGFTWTPAYSTLPCGALGLGFLLPYRAVLALKASRELFLA</sequence>
<protein>
    <submittedName>
        <fullName evidence="1">Uncharacterized protein</fullName>
    </submittedName>
</protein>
<keyword evidence="2" id="KW-1185">Reference proteome</keyword>
<gene>
    <name evidence="1" type="primary">A04p028990.1_BraROA</name>
    <name evidence="1" type="ORF">IGI04_016374</name>
</gene>
<comment type="caution">
    <text evidence="1">The sequence shown here is derived from an EMBL/GenBank/DDBJ whole genome shotgun (WGS) entry which is preliminary data.</text>
</comment>
<evidence type="ECO:0000313" key="1">
    <source>
        <dbReference type="EMBL" id="KAG5401767.1"/>
    </source>
</evidence>
<evidence type="ECO:0000313" key="2">
    <source>
        <dbReference type="Proteomes" id="UP000823674"/>
    </source>
</evidence>
<dbReference type="Proteomes" id="UP000823674">
    <property type="component" value="Chromosome A04"/>
</dbReference>
<reference evidence="1 2" key="1">
    <citation type="submission" date="2021-03" db="EMBL/GenBank/DDBJ databases">
        <authorList>
            <person name="King G.J."/>
            <person name="Bancroft I."/>
            <person name="Baten A."/>
            <person name="Bloomfield J."/>
            <person name="Borpatragohain P."/>
            <person name="He Z."/>
            <person name="Irish N."/>
            <person name="Irwin J."/>
            <person name="Liu K."/>
            <person name="Mauleon R.P."/>
            <person name="Moore J."/>
            <person name="Morris R."/>
            <person name="Ostergaard L."/>
            <person name="Wang B."/>
            <person name="Wells R."/>
        </authorList>
    </citation>
    <scope>NUCLEOTIDE SEQUENCE [LARGE SCALE GENOMIC DNA]</scope>
    <source>
        <strain evidence="1">R-o-18</strain>
        <tissue evidence="1">Leaf</tissue>
    </source>
</reference>
<name>A0ABQ7MSW9_BRACM</name>
<dbReference type="EMBL" id="JADBGQ010000004">
    <property type="protein sequence ID" value="KAG5401767.1"/>
    <property type="molecule type" value="Genomic_DNA"/>
</dbReference>